<protein>
    <submittedName>
        <fullName evidence="2">Uncharacterized protein</fullName>
    </submittedName>
</protein>
<sequence>MNPSNLSNKDLEELTDKFSETWEIDPKVREIRRIPSKADDSQYPVQVVLRYAKQNQRRNLGRYPFPFATGNNIARGLYILDNGWNIPIEDRKYLTNGPLYAEDRSTVIVSEEDQPTVNAHERDIHWYERAWVKILMVILTFLGAAVAISQFWAMIMPQLAS</sequence>
<organism evidence="2 3">
    <name type="scientific">Robiginitalea aurantiaca</name>
    <dbReference type="NCBI Taxonomy" id="3056915"/>
    <lineage>
        <taxon>Bacteria</taxon>
        <taxon>Pseudomonadati</taxon>
        <taxon>Bacteroidota</taxon>
        <taxon>Flavobacteriia</taxon>
        <taxon>Flavobacteriales</taxon>
        <taxon>Flavobacteriaceae</taxon>
        <taxon>Robiginitalea</taxon>
    </lineage>
</organism>
<evidence type="ECO:0000313" key="2">
    <source>
        <dbReference type="EMBL" id="MDM9631607.1"/>
    </source>
</evidence>
<keyword evidence="1" id="KW-0812">Transmembrane</keyword>
<keyword evidence="1" id="KW-0472">Membrane</keyword>
<name>A0ABT7WFB4_9FLAO</name>
<dbReference type="RefSeq" id="WP_289724973.1">
    <property type="nucleotide sequence ID" value="NZ_JAUDUY010000004.1"/>
</dbReference>
<proteinExistence type="predicted"/>
<gene>
    <name evidence="2" type="ORF">QU605_09005</name>
</gene>
<dbReference type="EMBL" id="JAUDUY010000004">
    <property type="protein sequence ID" value="MDM9631607.1"/>
    <property type="molecule type" value="Genomic_DNA"/>
</dbReference>
<feature type="transmembrane region" description="Helical" evidence="1">
    <location>
        <begin position="130"/>
        <end position="155"/>
    </location>
</feature>
<evidence type="ECO:0000313" key="3">
    <source>
        <dbReference type="Proteomes" id="UP001174839"/>
    </source>
</evidence>
<evidence type="ECO:0000256" key="1">
    <source>
        <dbReference type="SAM" id="Phobius"/>
    </source>
</evidence>
<dbReference type="Proteomes" id="UP001174839">
    <property type="component" value="Unassembled WGS sequence"/>
</dbReference>
<keyword evidence="1" id="KW-1133">Transmembrane helix</keyword>
<comment type="caution">
    <text evidence="2">The sequence shown here is derived from an EMBL/GenBank/DDBJ whole genome shotgun (WGS) entry which is preliminary data.</text>
</comment>
<reference evidence="2" key="1">
    <citation type="submission" date="2023-06" db="EMBL/GenBank/DDBJ databases">
        <title>Robiginitalea aurantiacus sp. nov. and Algoriphagus sediminis sp. nov., isolated from coastal sediment.</title>
        <authorList>
            <person name="Zhou Z.Y."/>
            <person name="An J."/>
            <person name="Jia Y.W."/>
            <person name="Du Z.J."/>
        </authorList>
    </citation>
    <scope>NUCLEOTIDE SEQUENCE</scope>
    <source>
        <strain evidence="2">M39</strain>
    </source>
</reference>
<keyword evidence="3" id="KW-1185">Reference proteome</keyword>
<accession>A0ABT7WFB4</accession>